<protein>
    <submittedName>
        <fullName evidence="2">Uncharacterized protein</fullName>
    </submittedName>
</protein>
<proteinExistence type="predicted"/>
<reference evidence="2" key="2">
    <citation type="journal article" date="2019" name="IMA Fungus">
        <title>Genome sequencing and comparison of five Tilletia species to identify candidate genes for the detection of regulated species infecting wheat.</title>
        <authorList>
            <person name="Nguyen H.D.T."/>
            <person name="Sultana T."/>
            <person name="Kesanakurti P."/>
            <person name="Hambleton S."/>
        </authorList>
    </citation>
    <scope>NUCLEOTIDE SEQUENCE</scope>
    <source>
        <strain evidence="2">DAOMC 236422</strain>
    </source>
</reference>
<feature type="compositionally biased region" description="Pro residues" evidence="1">
    <location>
        <begin position="17"/>
        <end position="27"/>
    </location>
</feature>
<feature type="region of interest" description="Disordered" evidence="1">
    <location>
        <begin position="1"/>
        <end position="67"/>
    </location>
</feature>
<dbReference type="Proteomes" id="UP000078113">
    <property type="component" value="Unassembled WGS sequence"/>
</dbReference>
<evidence type="ECO:0000256" key="1">
    <source>
        <dbReference type="SAM" id="MobiDB-lite"/>
    </source>
</evidence>
<name>A0A8X7T1B2_9BASI</name>
<evidence type="ECO:0000313" key="3">
    <source>
        <dbReference type="Proteomes" id="UP000078113"/>
    </source>
</evidence>
<sequence>MVDAFDMDALLSSQPISEPPSSQPAPPQSATSLPQDGLEDENSSSGVGTQQASKKRSLASAQDEDEEAETARLLSQLPPAIAVWVKEIGLDVNNIINLINFGEDYEDSEDKLCPGHIYRSYGQQLLLHQLVSKTLSSNQKLEEEIGPELKKFRSVLIRVDQNVNDIKDKQEKEGELSDSEINSDHRIDTYIQSAINNVVAHVFFSADVQGYSKDSAMCKVISLYLERNPAIIGTAFATHYNSGEIKYQSAVTAAIKKKVTNLRSHYRDL</sequence>
<reference evidence="2" key="1">
    <citation type="submission" date="2016-04" db="EMBL/GenBank/DDBJ databases">
        <authorList>
            <person name="Nguyen H.D."/>
            <person name="Samba Siva P."/>
            <person name="Cullis J."/>
            <person name="Levesque C.A."/>
            <person name="Hambleton S."/>
        </authorList>
    </citation>
    <scope>NUCLEOTIDE SEQUENCE</scope>
    <source>
        <strain evidence="2">DAOMC 236422</strain>
    </source>
</reference>
<accession>A0A8X7T1B2</accession>
<organism evidence="2 3">
    <name type="scientific">Tilletia walkeri</name>
    <dbReference type="NCBI Taxonomy" id="117179"/>
    <lineage>
        <taxon>Eukaryota</taxon>
        <taxon>Fungi</taxon>
        <taxon>Dikarya</taxon>
        <taxon>Basidiomycota</taxon>
        <taxon>Ustilaginomycotina</taxon>
        <taxon>Exobasidiomycetes</taxon>
        <taxon>Tilletiales</taxon>
        <taxon>Tilletiaceae</taxon>
        <taxon>Tilletia</taxon>
    </lineage>
</organism>
<dbReference type="EMBL" id="LWDG02000798">
    <property type="protein sequence ID" value="KAE8262407.1"/>
    <property type="molecule type" value="Genomic_DNA"/>
</dbReference>
<feature type="compositionally biased region" description="Polar residues" evidence="1">
    <location>
        <begin position="43"/>
        <end position="52"/>
    </location>
</feature>
<gene>
    <name evidence="2" type="ORF">A4X09_0g7469</name>
</gene>
<feature type="non-terminal residue" evidence="2">
    <location>
        <position position="1"/>
    </location>
</feature>
<dbReference type="AlphaFoldDB" id="A0A8X7T1B2"/>
<evidence type="ECO:0000313" key="2">
    <source>
        <dbReference type="EMBL" id="KAE8262407.1"/>
    </source>
</evidence>
<keyword evidence="3" id="KW-1185">Reference proteome</keyword>
<comment type="caution">
    <text evidence="2">The sequence shown here is derived from an EMBL/GenBank/DDBJ whole genome shotgun (WGS) entry which is preliminary data.</text>
</comment>